<keyword evidence="3" id="KW-1185">Reference proteome</keyword>
<name>A0ABP9JEL1_9ACTN</name>
<feature type="region of interest" description="Disordered" evidence="1">
    <location>
        <begin position="97"/>
        <end position="124"/>
    </location>
</feature>
<accession>A0ABP9JEL1</accession>
<comment type="caution">
    <text evidence="2">The sequence shown here is derived from an EMBL/GenBank/DDBJ whole genome shotgun (WGS) entry which is preliminary data.</text>
</comment>
<dbReference type="Proteomes" id="UP001501759">
    <property type="component" value="Unassembled WGS sequence"/>
</dbReference>
<evidence type="ECO:0000313" key="2">
    <source>
        <dbReference type="EMBL" id="GAA5029018.1"/>
    </source>
</evidence>
<gene>
    <name evidence="2" type="ORF">GCM10023335_67500</name>
</gene>
<protein>
    <submittedName>
        <fullName evidence="2">Uncharacterized protein</fullName>
    </submittedName>
</protein>
<organism evidence="2 3">
    <name type="scientific">Streptomyces siamensis</name>
    <dbReference type="NCBI Taxonomy" id="1274986"/>
    <lineage>
        <taxon>Bacteria</taxon>
        <taxon>Bacillati</taxon>
        <taxon>Actinomycetota</taxon>
        <taxon>Actinomycetes</taxon>
        <taxon>Kitasatosporales</taxon>
        <taxon>Streptomycetaceae</taxon>
        <taxon>Streptomyces</taxon>
    </lineage>
</organism>
<dbReference type="EMBL" id="BAABKB010000031">
    <property type="protein sequence ID" value="GAA5029018.1"/>
    <property type="molecule type" value="Genomic_DNA"/>
</dbReference>
<reference evidence="3" key="1">
    <citation type="journal article" date="2019" name="Int. J. Syst. Evol. Microbiol.">
        <title>The Global Catalogue of Microorganisms (GCM) 10K type strain sequencing project: providing services to taxonomists for standard genome sequencing and annotation.</title>
        <authorList>
            <consortium name="The Broad Institute Genomics Platform"/>
            <consortium name="The Broad Institute Genome Sequencing Center for Infectious Disease"/>
            <person name="Wu L."/>
            <person name="Ma J."/>
        </authorList>
    </citation>
    <scope>NUCLEOTIDE SEQUENCE [LARGE SCALE GENOMIC DNA]</scope>
    <source>
        <strain evidence="3">JCM 18409</strain>
    </source>
</reference>
<sequence length="124" mass="13556">MMFPLSFARIPKALVELDTFANSRLAPGYGRSMTERQGRVPCILGACRAESPRLARWPVDAFGRFTGTEYGPHWPSRGTGIWPALVPAIADATAPARHPTITRPCPAEAQPVPRSTAERVAWTD</sequence>
<evidence type="ECO:0000313" key="3">
    <source>
        <dbReference type="Proteomes" id="UP001501759"/>
    </source>
</evidence>
<proteinExistence type="predicted"/>
<evidence type="ECO:0000256" key="1">
    <source>
        <dbReference type="SAM" id="MobiDB-lite"/>
    </source>
</evidence>